<dbReference type="EMBL" id="JBBHJY010000001">
    <property type="protein sequence ID" value="MEJ6008877.1"/>
    <property type="molecule type" value="Genomic_DNA"/>
</dbReference>
<dbReference type="Pfam" id="PF02826">
    <property type="entry name" value="2-Hacid_dh_C"/>
    <property type="match status" value="1"/>
</dbReference>
<name>A0ABU8S4J2_9SPHN</name>
<dbReference type="SUPFAM" id="SSF52283">
    <property type="entry name" value="Formate/glycerate dehydrogenase catalytic domain-like"/>
    <property type="match status" value="1"/>
</dbReference>
<reference evidence="5 6" key="1">
    <citation type="submission" date="2024-03" db="EMBL/GenBank/DDBJ databases">
        <authorList>
            <person name="Jo J.-H."/>
        </authorList>
    </citation>
    <scope>NUCLEOTIDE SEQUENCE [LARGE SCALE GENOMIC DNA]</scope>
    <source>
        <strain evidence="5 6">AS3R-12</strain>
    </source>
</reference>
<dbReference type="PROSITE" id="PS00671">
    <property type="entry name" value="D_2_HYDROXYACID_DH_3"/>
    <property type="match status" value="1"/>
</dbReference>
<keyword evidence="1 2" id="KW-0560">Oxidoreductase</keyword>
<evidence type="ECO:0000259" key="4">
    <source>
        <dbReference type="Pfam" id="PF02826"/>
    </source>
</evidence>
<keyword evidence="6" id="KW-1185">Reference proteome</keyword>
<dbReference type="Proteomes" id="UP001379235">
    <property type="component" value="Unassembled WGS sequence"/>
</dbReference>
<dbReference type="SUPFAM" id="SSF51735">
    <property type="entry name" value="NAD(P)-binding Rossmann-fold domains"/>
    <property type="match status" value="1"/>
</dbReference>
<gene>
    <name evidence="5" type="ORF">WG900_02975</name>
</gene>
<comment type="similarity">
    <text evidence="2">Belongs to the D-isomer specific 2-hydroxyacid dehydrogenase family.</text>
</comment>
<dbReference type="InterPro" id="IPR029753">
    <property type="entry name" value="D-isomer_DH_CS"/>
</dbReference>
<dbReference type="Pfam" id="PF00389">
    <property type="entry name" value="2-Hacid_dh"/>
    <property type="match status" value="1"/>
</dbReference>
<dbReference type="PANTHER" id="PTHR10996:SF283">
    <property type="entry name" value="GLYOXYLATE_HYDROXYPYRUVATE REDUCTASE B"/>
    <property type="match status" value="1"/>
</dbReference>
<proteinExistence type="inferred from homology"/>
<evidence type="ECO:0000256" key="1">
    <source>
        <dbReference type="ARBA" id="ARBA00023002"/>
    </source>
</evidence>
<dbReference type="InterPro" id="IPR050223">
    <property type="entry name" value="D-isomer_2-hydroxyacid_DH"/>
</dbReference>
<feature type="domain" description="D-isomer specific 2-hydroxyacid dehydrogenase NAD-binding" evidence="4">
    <location>
        <begin position="109"/>
        <end position="283"/>
    </location>
</feature>
<dbReference type="EC" id="1.1.1.-" evidence="5"/>
<dbReference type="InterPro" id="IPR036291">
    <property type="entry name" value="NAD(P)-bd_dom_sf"/>
</dbReference>
<organism evidence="5 6">
    <name type="scientific">Novosphingobium aquae</name>
    <dbReference type="NCBI Taxonomy" id="3133435"/>
    <lineage>
        <taxon>Bacteria</taxon>
        <taxon>Pseudomonadati</taxon>
        <taxon>Pseudomonadota</taxon>
        <taxon>Alphaproteobacteria</taxon>
        <taxon>Sphingomonadales</taxon>
        <taxon>Sphingomonadaceae</taxon>
        <taxon>Novosphingobium</taxon>
    </lineage>
</organism>
<evidence type="ECO:0000259" key="3">
    <source>
        <dbReference type="Pfam" id="PF00389"/>
    </source>
</evidence>
<dbReference type="InterPro" id="IPR006139">
    <property type="entry name" value="D-isomer_2_OHA_DH_cat_dom"/>
</dbReference>
<dbReference type="Gene3D" id="3.40.50.720">
    <property type="entry name" value="NAD(P)-binding Rossmann-like Domain"/>
    <property type="match status" value="2"/>
</dbReference>
<protein>
    <submittedName>
        <fullName evidence="5">D-glycerate dehydrogenase</fullName>
        <ecNumber evidence="5">1.1.1.-</ecNumber>
    </submittedName>
</protein>
<comment type="caution">
    <text evidence="5">The sequence shown here is derived from an EMBL/GenBank/DDBJ whole genome shotgun (WGS) entry which is preliminary data.</text>
</comment>
<dbReference type="RefSeq" id="WP_339964550.1">
    <property type="nucleotide sequence ID" value="NZ_JBBHJY010000001.1"/>
</dbReference>
<feature type="domain" description="D-isomer specific 2-hydroxyacid dehydrogenase catalytic" evidence="3">
    <location>
        <begin position="33"/>
        <end position="314"/>
    </location>
</feature>
<evidence type="ECO:0000313" key="6">
    <source>
        <dbReference type="Proteomes" id="UP001379235"/>
    </source>
</evidence>
<dbReference type="PROSITE" id="PS00670">
    <property type="entry name" value="D_2_HYDROXYACID_DH_2"/>
    <property type="match status" value="1"/>
</dbReference>
<dbReference type="CDD" id="cd05301">
    <property type="entry name" value="GDH"/>
    <property type="match status" value="1"/>
</dbReference>
<evidence type="ECO:0000256" key="2">
    <source>
        <dbReference type="RuleBase" id="RU003719"/>
    </source>
</evidence>
<dbReference type="GO" id="GO:0016491">
    <property type="term" value="F:oxidoreductase activity"/>
    <property type="evidence" value="ECO:0007669"/>
    <property type="project" value="UniProtKB-KW"/>
</dbReference>
<evidence type="ECO:0000313" key="5">
    <source>
        <dbReference type="EMBL" id="MEJ6008877.1"/>
    </source>
</evidence>
<dbReference type="PANTHER" id="PTHR10996">
    <property type="entry name" value="2-HYDROXYACID DEHYDROGENASE-RELATED"/>
    <property type="match status" value="1"/>
</dbReference>
<sequence>MPAPRLLVTRAMPPLVEERIRVMPVDPVFVTGPVSGGDLKAALRDFDLLLPTITDKFSAEIFASDARVQLLANFGAGVEHIDLPAAKAAGIAVTNTPDALTDATAELALTLMLMAMRRAAEGERVVRAGGWKGWGPTAMLGQGLSGKLLGLVGYGRIAKATAARARAFGMRIGCFSRSAISDPDVQQFASLEDLLAEADVVSLHIPGGEATRHLINAERLARMKSSAVLVNTARGSVVDEAALAEALTVKRIYAAGLDVFEAEPKVHPALLTCENAVLLPHLGSATIETRTAMGMQALDNIDAWLTGRDLPNRVA</sequence>
<dbReference type="InterPro" id="IPR006140">
    <property type="entry name" value="D-isomer_DH_NAD-bd"/>
</dbReference>
<accession>A0ABU8S4J2</accession>